<dbReference type="PANTHER" id="PTHR34071:SF2">
    <property type="entry name" value="FLAVIN-NUCLEOTIDE-BINDING PROTEIN"/>
    <property type="match status" value="1"/>
</dbReference>
<gene>
    <name evidence="1" type="ORF">EV192_106510</name>
</gene>
<evidence type="ECO:0000313" key="2">
    <source>
        <dbReference type="Proteomes" id="UP000295680"/>
    </source>
</evidence>
<sequence>MNLSPTPRSTIKRLKDRAATDRAALHAILDSALICHISVVVDGSPLVLPTGFGRDGDTLYLHGSTGSLSLRTAAANEICVAVTHVDGVVYARSVFHFSMNYRSAVIHGQARQPEGEEKLHALRAITEHLAPGSWDHARQPSRKELAQTSVLALDLSEAAVKIRAGGPGDEEEDKVADTAWAGVLPVVQGWGAPVPSADLTAGWDVPAHVSTRD</sequence>
<keyword evidence="2" id="KW-1185">Reference proteome</keyword>
<dbReference type="Gene3D" id="2.30.110.10">
    <property type="entry name" value="Electron Transport, Fmn-binding Protein, Chain A"/>
    <property type="match status" value="1"/>
</dbReference>
<dbReference type="SUPFAM" id="SSF50475">
    <property type="entry name" value="FMN-binding split barrel"/>
    <property type="match status" value="1"/>
</dbReference>
<dbReference type="InterPro" id="IPR024747">
    <property type="entry name" value="Pyridox_Oxase-rel"/>
</dbReference>
<reference evidence="1 2" key="1">
    <citation type="submission" date="2019-03" db="EMBL/GenBank/DDBJ databases">
        <title>Genomic Encyclopedia of Type Strains, Phase IV (KMG-IV): sequencing the most valuable type-strain genomes for metagenomic binning, comparative biology and taxonomic classification.</title>
        <authorList>
            <person name="Goeker M."/>
        </authorList>
    </citation>
    <scope>NUCLEOTIDE SEQUENCE [LARGE SCALE GENOMIC DNA]</scope>
    <source>
        <strain evidence="1 2">DSM 45934</strain>
    </source>
</reference>
<name>A0A4R2JS82_9PSEU</name>
<dbReference type="EMBL" id="SLWS01000006">
    <property type="protein sequence ID" value="TCO57035.1"/>
    <property type="molecule type" value="Genomic_DNA"/>
</dbReference>
<evidence type="ECO:0000313" key="1">
    <source>
        <dbReference type="EMBL" id="TCO57035.1"/>
    </source>
</evidence>
<dbReference type="RefSeq" id="WP_132120761.1">
    <property type="nucleotide sequence ID" value="NZ_SLWS01000006.1"/>
</dbReference>
<dbReference type="Pfam" id="PF12900">
    <property type="entry name" value="Pyridox_ox_2"/>
    <property type="match status" value="1"/>
</dbReference>
<dbReference type="InterPro" id="IPR012349">
    <property type="entry name" value="Split_barrel_FMN-bd"/>
</dbReference>
<dbReference type="OrthoDB" id="116031at2"/>
<organism evidence="1 2">
    <name type="scientific">Actinocrispum wychmicini</name>
    <dbReference type="NCBI Taxonomy" id="1213861"/>
    <lineage>
        <taxon>Bacteria</taxon>
        <taxon>Bacillati</taxon>
        <taxon>Actinomycetota</taxon>
        <taxon>Actinomycetes</taxon>
        <taxon>Pseudonocardiales</taxon>
        <taxon>Pseudonocardiaceae</taxon>
        <taxon>Actinocrispum</taxon>
    </lineage>
</organism>
<evidence type="ECO:0008006" key="3">
    <source>
        <dbReference type="Google" id="ProtNLM"/>
    </source>
</evidence>
<comment type="caution">
    <text evidence="1">The sequence shown here is derived from an EMBL/GenBank/DDBJ whole genome shotgun (WGS) entry which is preliminary data.</text>
</comment>
<dbReference type="Proteomes" id="UP000295680">
    <property type="component" value="Unassembled WGS sequence"/>
</dbReference>
<dbReference type="PANTHER" id="PTHR34071">
    <property type="entry name" value="5-NITROIMIDAZOLE ANTIBIOTICS RESISTANCE PROTEIN, NIMA-FAMILY-RELATED PROTEIN-RELATED"/>
    <property type="match status" value="1"/>
</dbReference>
<protein>
    <recommendedName>
        <fullName evidence="3">Nitroimidazol reductase NimA-like FMN-containing flavoprotein (Pyridoxamine 5'-phosphate oxidase superfamily)</fullName>
    </recommendedName>
</protein>
<proteinExistence type="predicted"/>
<accession>A0A4R2JS82</accession>
<dbReference type="AlphaFoldDB" id="A0A4R2JS82"/>